<proteinExistence type="predicted"/>
<dbReference type="RefSeq" id="WP_048444217.1">
    <property type="nucleotide sequence ID" value="NZ_LABY01000066.1"/>
</dbReference>
<gene>
    <name evidence="1" type="ORF">VQ02_10955</name>
</gene>
<dbReference type="SUPFAM" id="SSF56059">
    <property type="entry name" value="Glutathione synthetase ATP-binding domain-like"/>
    <property type="match status" value="1"/>
</dbReference>
<dbReference type="EMBL" id="LABY01000066">
    <property type="protein sequence ID" value="KMO38927.1"/>
    <property type="molecule type" value="Genomic_DNA"/>
</dbReference>
<reference evidence="1 2" key="1">
    <citation type="submission" date="2015-03" db="EMBL/GenBank/DDBJ databases">
        <title>Genome sequencing of Methylobacterium variabile DSM 16961.</title>
        <authorList>
            <person name="Chaudhry V."/>
            <person name="Patil P.B."/>
        </authorList>
    </citation>
    <scope>NUCLEOTIDE SEQUENCE [LARGE SCALE GENOMIC DNA]</scope>
    <source>
        <strain evidence="1 2">DSM 16961</strain>
    </source>
</reference>
<organism evidence="1 2">
    <name type="scientific">Methylobacterium variabile</name>
    <dbReference type="NCBI Taxonomy" id="298794"/>
    <lineage>
        <taxon>Bacteria</taxon>
        <taxon>Pseudomonadati</taxon>
        <taxon>Pseudomonadota</taxon>
        <taxon>Alphaproteobacteria</taxon>
        <taxon>Hyphomicrobiales</taxon>
        <taxon>Methylobacteriaceae</taxon>
        <taxon>Methylobacterium</taxon>
    </lineage>
</organism>
<dbReference type="Proteomes" id="UP000035955">
    <property type="component" value="Unassembled WGS sequence"/>
</dbReference>
<dbReference type="NCBIfam" id="NF038074">
    <property type="entry name" value="fam_STM4014"/>
    <property type="match status" value="1"/>
</dbReference>
<dbReference type="PATRIC" id="fig|298794.3.peg.6815"/>
<dbReference type="InterPro" id="IPR047778">
    <property type="entry name" value="STM4014-like"/>
</dbReference>
<protein>
    <recommendedName>
        <fullName evidence="3">ATP-grasp domain-containing protein</fullName>
    </recommendedName>
</protein>
<evidence type="ECO:0008006" key="3">
    <source>
        <dbReference type="Google" id="ProtNLM"/>
    </source>
</evidence>
<dbReference type="OrthoDB" id="9789963at2"/>
<dbReference type="AlphaFoldDB" id="A0A0J6SZ71"/>
<name>A0A0J6SZ71_9HYPH</name>
<accession>A0A0J6SZ71</accession>
<evidence type="ECO:0000313" key="1">
    <source>
        <dbReference type="EMBL" id="KMO38927.1"/>
    </source>
</evidence>
<comment type="caution">
    <text evidence="1">The sequence shown here is derived from an EMBL/GenBank/DDBJ whole genome shotgun (WGS) entry which is preliminary data.</text>
</comment>
<sequence length="387" mass="41122">MTRDAGPAGSPLTPCVILGAADDERAEGFGAALVRAGLPPARVLDYARFAEAPERLAALYPEGRGLLRLESPGGDPRIRRALVRLAGAVEAPEDEPDPPTRLRPDRALQRGLAAAIGLAHRTVPPGIVATHDAEAVARLYDKRACHTAMAEAGLPVPRALPPAGSFATLLDEMRAAGLSRVFVKPRYGSGAAGIAALAVARGEIVALSSAEHVPGEGCGTLHHTHRLRRHRGAEAVALVDAILAQDAHVEQWVPKAAIEGRPCDLRVLVVAGEPAHAVLRLAAGPITNLDLGGCRADADLLRRLAPPATWEAMMADCRRFAATLPHNLHVAFDVALTVGFRRHVFFEANAFGDLIRRVRHEGLDPYECQVARLPAWIAARRASRLAA</sequence>
<evidence type="ECO:0000313" key="2">
    <source>
        <dbReference type="Proteomes" id="UP000035955"/>
    </source>
</evidence>
<keyword evidence="2" id="KW-1185">Reference proteome</keyword>